<dbReference type="SUPFAM" id="SSF55961">
    <property type="entry name" value="Bet v1-like"/>
    <property type="match status" value="1"/>
</dbReference>
<feature type="domain" description="Inner membrane protein YgaP-like transmembrane" evidence="4">
    <location>
        <begin position="20"/>
        <end position="82"/>
    </location>
</feature>
<dbReference type="InterPro" id="IPR023393">
    <property type="entry name" value="START-like_dom_sf"/>
</dbReference>
<evidence type="ECO:0000313" key="5">
    <source>
        <dbReference type="EMBL" id="MBD1365913.1"/>
    </source>
</evidence>
<dbReference type="Proteomes" id="UP000606600">
    <property type="component" value="Unassembled WGS sequence"/>
</dbReference>
<dbReference type="PANTHER" id="PTHR33824">
    <property type="entry name" value="POLYKETIDE CYCLASE/DEHYDRASE AND LIPID TRANSPORT SUPERFAMILY PROTEIN"/>
    <property type="match status" value="1"/>
</dbReference>
<feature type="domain" description="Coenzyme Q-binding protein COQ10 START" evidence="3">
    <location>
        <begin position="95"/>
        <end position="223"/>
    </location>
</feature>
<dbReference type="CDD" id="cd07817">
    <property type="entry name" value="SRPBCC_8"/>
    <property type="match status" value="1"/>
</dbReference>
<evidence type="ECO:0000256" key="1">
    <source>
        <dbReference type="ARBA" id="ARBA00008918"/>
    </source>
</evidence>
<dbReference type="RefSeq" id="WP_191190575.1">
    <property type="nucleotide sequence ID" value="NZ_JACWMY010000010.1"/>
</dbReference>
<keyword evidence="6" id="KW-1185">Reference proteome</keyword>
<dbReference type="Pfam" id="PF03364">
    <property type="entry name" value="Polyketide_cyc"/>
    <property type="match status" value="1"/>
</dbReference>
<gene>
    <name evidence="5" type="ORF">IDJ77_19015</name>
</gene>
<reference evidence="5 6" key="1">
    <citation type="submission" date="2020-09" db="EMBL/GenBank/DDBJ databases">
        <title>Novel species of Mucilaginibacter isolated from a glacier on the Tibetan Plateau.</title>
        <authorList>
            <person name="Liu Q."/>
            <person name="Xin Y.-H."/>
        </authorList>
    </citation>
    <scope>NUCLEOTIDE SEQUENCE [LARGE SCALE GENOMIC DNA]</scope>
    <source>
        <strain evidence="5 6">ZT4R22</strain>
    </source>
</reference>
<accession>A0ABR7WUN5</accession>
<feature type="compositionally biased region" description="Low complexity" evidence="2">
    <location>
        <begin position="260"/>
        <end position="274"/>
    </location>
</feature>
<feature type="compositionally biased region" description="Basic and acidic residues" evidence="2">
    <location>
        <begin position="275"/>
        <end position="287"/>
    </location>
</feature>
<comment type="similarity">
    <text evidence="1">Belongs to the ribosome association toxin RatA family.</text>
</comment>
<name>A0ABR7WUN5_9SPHI</name>
<dbReference type="EMBL" id="JACWMY010000010">
    <property type="protein sequence ID" value="MBD1365913.1"/>
    <property type="molecule type" value="Genomic_DNA"/>
</dbReference>
<evidence type="ECO:0000259" key="4">
    <source>
        <dbReference type="Pfam" id="PF11127"/>
    </source>
</evidence>
<organism evidence="5 6">
    <name type="scientific">Mucilaginibacter pankratovii</name>
    <dbReference type="NCBI Taxonomy" id="2772110"/>
    <lineage>
        <taxon>Bacteria</taxon>
        <taxon>Pseudomonadati</taxon>
        <taxon>Bacteroidota</taxon>
        <taxon>Sphingobacteriia</taxon>
        <taxon>Sphingobacteriales</taxon>
        <taxon>Sphingobacteriaceae</taxon>
        <taxon>Mucilaginibacter</taxon>
    </lineage>
</organism>
<dbReference type="InterPro" id="IPR021309">
    <property type="entry name" value="YgaP-like_TM"/>
</dbReference>
<proteinExistence type="inferred from homology"/>
<evidence type="ECO:0000259" key="3">
    <source>
        <dbReference type="Pfam" id="PF03364"/>
    </source>
</evidence>
<dbReference type="InterPro" id="IPR047137">
    <property type="entry name" value="ORF3"/>
</dbReference>
<feature type="region of interest" description="Disordered" evidence="2">
    <location>
        <begin position="257"/>
        <end position="297"/>
    </location>
</feature>
<dbReference type="InterPro" id="IPR005031">
    <property type="entry name" value="COQ10_START"/>
</dbReference>
<dbReference type="Pfam" id="PF11127">
    <property type="entry name" value="YgaP-like_TM"/>
    <property type="match status" value="1"/>
</dbReference>
<dbReference type="PANTHER" id="PTHR33824:SF7">
    <property type="entry name" value="POLYKETIDE CYCLASE_DEHYDRASE AND LIPID TRANSPORT SUPERFAMILY PROTEIN"/>
    <property type="match status" value="1"/>
</dbReference>
<protein>
    <submittedName>
        <fullName evidence="5">DUF2892 domain-containing protein</fullName>
    </submittedName>
</protein>
<evidence type="ECO:0000313" key="6">
    <source>
        <dbReference type="Proteomes" id="UP000606600"/>
    </source>
</evidence>
<dbReference type="Gene3D" id="3.30.530.20">
    <property type="match status" value="1"/>
</dbReference>
<sequence length="297" mass="32883">MTTATINRYKGPAKNQGESINLSAVERTISIAGGTKLALSGLKGIFKSPFSSIIKIGAGGYLLSRGITGHCQLYAGMGRNSTEPVNVNIRSSYFINKPREEVYNFWRKLDNLPLFMKHLKSVELIDDTRSHWVLKLPLGVPAVSWDAEIVHDDPGYMIGWSSLPNSLIDNAGKVRFQDNPDGQGTLVDITISYRPPAGGFGGGIAHILNPVFKNMVDNDVRNFKQYMDIEGGSAPYAASFEEPEAYVIEGIIIEEEEPNYQEAAQQEEQPVAENTDTRASDELERQRQWPNAEGNNY</sequence>
<evidence type="ECO:0000256" key="2">
    <source>
        <dbReference type="SAM" id="MobiDB-lite"/>
    </source>
</evidence>
<comment type="caution">
    <text evidence="5">The sequence shown here is derived from an EMBL/GenBank/DDBJ whole genome shotgun (WGS) entry which is preliminary data.</text>
</comment>